<dbReference type="InterPro" id="IPR021827">
    <property type="entry name" value="Nup186/Nup192/Nup205"/>
</dbReference>
<evidence type="ECO:0000313" key="5">
    <source>
        <dbReference type="EMBL" id="KAF5375401.1"/>
    </source>
</evidence>
<comment type="subcellular location">
    <subcellularLocation>
        <location evidence="1">Nucleus</location>
    </subcellularLocation>
</comment>
<proteinExistence type="inferred from homology"/>
<dbReference type="GO" id="GO:0017056">
    <property type="term" value="F:structural constituent of nuclear pore"/>
    <property type="evidence" value="ECO:0007669"/>
    <property type="project" value="TreeGrafter"/>
</dbReference>
<accession>A0A8H5H2C6</accession>
<protein>
    <recommendedName>
        <fullName evidence="7">Nucleoporin</fullName>
    </recommendedName>
</protein>
<keyword evidence="6" id="KW-1185">Reference proteome</keyword>
<keyword evidence="4" id="KW-0539">Nucleus</keyword>
<dbReference type="PANTHER" id="PTHR31344">
    <property type="entry name" value="NUCLEAR PORE COMPLEX PROTEIN NUP205"/>
    <property type="match status" value="1"/>
</dbReference>
<keyword evidence="3" id="KW-0813">Transport</keyword>
<dbReference type="Proteomes" id="UP000565441">
    <property type="component" value="Unassembled WGS sequence"/>
</dbReference>
<reference evidence="5 6" key="1">
    <citation type="journal article" date="2020" name="ISME J.">
        <title>Uncovering the hidden diversity of litter-decomposition mechanisms in mushroom-forming fungi.</title>
        <authorList>
            <person name="Floudas D."/>
            <person name="Bentzer J."/>
            <person name="Ahren D."/>
            <person name="Johansson T."/>
            <person name="Persson P."/>
            <person name="Tunlid A."/>
        </authorList>
    </citation>
    <scope>NUCLEOTIDE SEQUENCE [LARGE SCALE GENOMIC DNA]</scope>
    <source>
        <strain evidence="5 6">CBS 661.87</strain>
    </source>
</reference>
<dbReference type="PANTHER" id="PTHR31344:SF0">
    <property type="entry name" value="NUCLEAR PORE COMPLEX PROTEIN NUP205"/>
    <property type="match status" value="1"/>
</dbReference>
<dbReference type="GO" id="GO:0006999">
    <property type="term" value="P:nuclear pore organization"/>
    <property type="evidence" value="ECO:0007669"/>
    <property type="project" value="TreeGrafter"/>
</dbReference>
<evidence type="ECO:0000256" key="3">
    <source>
        <dbReference type="ARBA" id="ARBA00022448"/>
    </source>
</evidence>
<organism evidence="5 6">
    <name type="scientific">Tricholomella constricta</name>
    <dbReference type="NCBI Taxonomy" id="117010"/>
    <lineage>
        <taxon>Eukaryota</taxon>
        <taxon>Fungi</taxon>
        <taxon>Dikarya</taxon>
        <taxon>Basidiomycota</taxon>
        <taxon>Agaricomycotina</taxon>
        <taxon>Agaricomycetes</taxon>
        <taxon>Agaricomycetidae</taxon>
        <taxon>Agaricales</taxon>
        <taxon>Tricholomatineae</taxon>
        <taxon>Lyophyllaceae</taxon>
        <taxon>Tricholomella</taxon>
    </lineage>
</organism>
<name>A0A8H5H2C6_9AGAR</name>
<dbReference type="Pfam" id="PF11894">
    <property type="entry name" value="Nup192"/>
    <property type="match status" value="1"/>
</dbReference>
<comment type="similarity">
    <text evidence="2">Belongs to the NUP186/NUP192/NUP205 family.</text>
</comment>
<evidence type="ECO:0000256" key="1">
    <source>
        <dbReference type="ARBA" id="ARBA00004123"/>
    </source>
</evidence>
<dbReference type="OrthoDB" id="2019644at2759"/>
<dbReference type="EMBL" id="JAACJP010000034">
    <property type="protein sequence ID" value="KAF5375401.1"/>
    <property type="molecule type" value="Genomic_DNA"/>
</dbReference>
<gene>
    <name evidence="5" type="ORF">D9615_007995</name>
</gene>
<sequence>MNSITRLREILVRTLESERYQHGEQELFDELMVQKPVLLRLLNTGARNAQEQKEIESGRTIIDGKQVAVNSDFARQAIFLSQQLDCSERYVAGLLYNVMAENPNIDPIHCLEVTIAEFHQRRRDLVDCLDLLFKAFEAAEAPNPPSIVQHLAEFVNNQLICGIKQEDDVFGLRIFKAIDSLEAVLVNADNARKNAGSTTVLAQGPQASITLGYDVLNSRYESLKYERRKLANAFATLSRLGCFSPNEVKVTLDWLARNPNHPMAFYMLTAAFTAFDTAGPHSEQWLRRQQTVNKPVLTDYMTRVMAPSSPQAWKDAGLKAAILLKWTLFQTEARHRDPNLENRDGFRAEELETQVWNAVQGDAFTYLALAVLQLQRKRGSAPAASLVNTLSLTVEQQDHRAVPPEEFKPFVLAAFEDLIRLLITHASSELRKIKQRQEDLASARTDRTRTASRFAASISPSDLDKSAATPRTDIATLYSFIGLLYSSLPPERALQFWGSGPQPDASRTSYLEYIETTAGRLPAFLQWAVWSTPGNDITMSTALYDMLGGLAKGQQCSELAYNFMARGSGEVIPGSMLPSSSSAGPSVSWTAVFGILESWASSSTNPRPQQQQQQHLGFNSLGGSSANLSPSRPPPSQHISIGPKDVLLAQSFLHLLSTVVTHSVAVRVTISGHAHFRVIPTLVSLIPLGIPLELKGALFETLSAFCEPGAGVPGVEICKAVWTLMERLEVINVRVNPAGPFGTVAPVKGVEAELEEIEAVHKLYPSTIPFLKLLSTMIHTPKRIPFKDRLVDAQPMNTVPETLGQPYRLPGIHPFTAFIIDNVFANIPNREYSRPSDRWQTNDLCLCYIERALASFDLESLVNNPEGVPLKGDTLIPLLVHPGYDVMKCLLTRTPLQASILSYIVEGVKGFEKDFAEEEPYFASTIIRVLRIVHRILEIQDIFLDVLVPLLMEIDSAPIVGQAHSRSFYTKFDQELTFGPHYIPALAAYVAFPNYSELVLLSVKIISALSTSSPSSNLATLIDRSSDSERIMAGFVDIMNVETLEDVADAETLAEETTGAGAPDLDETPQLAQAIRLAALDLLIQETEPTRPFPNIAHFLLFGAAKQDQQIQDPHALGARRTSIHVLLDLVNAGVPRVRGKGRERDQDQSTPLFVSLPGLAEKCYRVVYQLCTHPRTSDFTTRYLRTREDFFARQLARVPSQVPQTLQQPYVQVQYNDGTRVITTVPSLGSFLRLRSCIFDLVALDLHILTNKGHLKGVSELLEILFGNASDHDALEDDPFPQFQEVGQSHMRVIEFLQSLMFDWSDSLAVESIELQFLGQLNLQSCVRSDSTGCEIIDRTAVLSLLTAAKRTLHAQGNVVTAAHAEQLQREAAYILESCVIENHRREVTYSVARGYEAWRRLLDLTLTKCFDRLPHDRRENMLFDLLHVLPTAIRSADIEESTAVLLSEAALSSITKLREDRRQQLIAQSAGGNAESGSLPAERLFSILRSILECIVENNRVELVRGNLYAALINYVHLISSSSKDVTAVIENRDNFALSLAASTAREDFFFDGNQSVASLDRLSKSQGSERTLSVGSLAVMKSVMERLVGTISRDAIDGTEVWKTVAFMLLDALVQLSGAEKHHIVLSALTRHGILSNFVRGLKESDSRLLAVLKPDPDDLNPLYVYEAKMSLFIRMTQTRAGAERLLEAQLVPVLAQCDFLDARPEADQSFMDRDSFLPSAIQRYHQLFMPTLQLVDGMLATLGSKHSTIINQALDLLTSHSSTIAILLKNDTDYVPLSLLEEIHLIVTLSASVLPSVPKSEMLSTNSGFGAIHAAILGLATRCLGGGRCFGHVVPQTDAEMQWANERAFGYGSHSKFDVRVRQREQLLRKSLSVYIGAASDFTEPEITVVLSPITTQPRHDEQAPSHFLTTIPTIGDALEALNALCTDLSHTLQQISDISAELAAREHITVDNINEVVQDIHASLLHDLDIGQKRQLICEELENVKRGATREARVLLDTTEMLLLLIWRHIQHYASPAAALPAPTASLSSSTLFTSAKPQGALGINAAMRFLAAPDPEVFKADVGRRLGPALGKLEGLDLYLDPETHGQSHGYIEIMARRLRDSAGLLHDPSARDED</sequence>
<evidence type="ECO:0000313" key="6">
    <source>
        <dbReference type="Proteomes" id="UP000565441"/>
    </source>
</evidence>
<evidence type="ECO:0008006" key="7">
    <source>
        <dbReference type="Google" id="ProtNLM"/>
    </source>
</evidence>
<evidence type="ECO:0000256" key="2">
    <source>
        <dbReference type="ARBA" id="ARBA00005892"/>
    </source>
</evidence>
<comment type="caution">
    <text evidence="5">The sequence shown here is derived from an EMBL/GenBank/DDBJ whole genome shotgun (WGS) entry which is preliminary data.</text>
</comment>
<dbReference type="GO" id="GO:0044611">
    <property type="term" value="C:nuclear pore inner ring"/>
    <property type="evidence" value="ECO:0007669"/>
    <property type="project" value="TreeGrafter"/>
</dbReference>
<evidence type="ECO:0000256" key="4">
    <source>
        <dbReference type="ARBA" id="ARBA00023242"/>
    </source>
</evidence>